<gene>
    <name evidence="1" type="ORF">NMK_1782</name>
</gene>
<protein>
    <submittedName>
        <fullName evidence="1">N-ethylammeline chlorohydrolase</fullName>
    </submittedName>
</protein>
<dbReference type="GO" id="GO:0016787">
    <property type="term" value="F:hydrolase activity"/>
    <property type="evidence" value="ECO:0007669"/>
    <property type="project" value="UniProtKB-KW"/>
</dbReference>
<evidence type="ECO:0000313" key="2">
    <source>
        <dbReference type="Proteomes" id="UP000245081"/>
    </source>
</evidence>
<comment type="caution">
    <text evidence="1">The sequence shown here is derived from an EMBL/GenBank/DDBJ whole genome shotgun (WGS) entry which is preliminary data.</text>
</comment>
<keyword evidence="2" id="KW-1185">Reference proteome</keyword>
<dbReference type="Proteomes" id="UP000245081">
    <property type="component" value="Unassembled WGS sequence"/>
</dbReference>
<keyword evidence="1" id="KW-0378">Hydrolase</keyword>
<organism evidence="1 2">
    <name type="scientific">Novimethylophilus kurashikiensis</name>
    <dbReference type="NCBI Taxonomy" id="1825523"/>
    <lineage>
        <taxon>Bacteria</taxon>
        <taxon>Pseudomonadati</taxon>
        <taxon>Pseudomonadota</taxon>
        <taxon>Betaproteobacteria</taxon>
        <taxon>Nitrosomonadales</taxon>
        <taxon>Methylophilaceae</taxon>
        <taxon>Novimethylophilus</taxon>
    </lineage>
</organism>
<proteinExistence type="predicted"/>
<dbReference type="RefSeq" id="WP_146187147.1">
    <property type="nucleotide sequence ID" value="NZ_BDOQ01000006.1"/>
</dbReference>
<dbReference type="AlphaFoldDB" id="A0A2R5F7P8"/>
<name>A0A2R5F7P8_9PROT</name>
<sequence>MTIKFANSPADVESREMEFRRKYFATAEDNLRKVGAKFIHLYPDQNLHHNFSGSADIVIIDQLLEAINPKLTNRNVVGKLGSSISAKSATEMKKFAKKLKDIRKNLLKMVEESI</sequence>
<reference evidence="1 2" key="1">
    <citation type="journal article" date="2018" name="Environ. Microbiol.">
        <title>Isolation and genomic characterization of Novimethylophilus kurashikiensis gen. nov. sp. nov., a new lanthanide-dependent methylotrophic species of Methylophilaceae.</title>
        <authorList>
            <person name="Lv H."/>
            <person name="Sahin N."/>
            <person name="Tani A."/>
        </authorList>
    </citation>
    <scope>NUCLEOTIDE SEQUENCE [LARGE SCALE GENOMIC DNA]</scope>
    <source>
        <strain evidence="1 2">La2-4</strain>
    </source>
</reference>
<evidence type="ECO:0000313" key="1">
    <source>
        <dbReference type="EMBL" id="GBG14217.1"/>
    </source>
</evidence>
<accession>A0A2R5F7P8</accession>
<dbReference type="EMBL" id="BDOQ01000006">
    <property type="protein sequence ID" value="GBG14217.1"/>
    <property type="molecule type" value="Genomic_DNA"/>
</dbReference>